<dbReference type="EMBL" id="JABMIG020000397">
    <property type="protein sequence ID" value="KAL3779262.1"/>
    <property type="molecule type" value="Genomic_DNA"/>
</dbReference>
<evidence type="ECO:0000313" key="1">
    <source>
        <dbReference type="EMBL" id="KAL3779262.1"/>
    </source>
</evidence>
<organism evidence="1 2">
    <name type="scientific">Cyclotella cryptica</name>
    <dbReference type="NCBI Taxonomy" id="29204"/>
    <lineage>
        <taxon>Eukaryota</taxon>
        <taxon>Sar</taxon>
        <taxon>Stramenopiles</taxon>
        <taxon>Ochrophyta</taxon>
        <taxon>Bacillariophyta</taxon>
        <taxon>Coscinodiscophyceae</taxon>
        <taxon>Thalassiosirophycidae</taxon>
        <taxon>Stephanodiscales</taxon>
        <taxon>Stephanodiscaceae</taxon>
        <taxon>Cyclotella</taxon>
    </lineage>
</organism>
<dbReference type="Proteomes" id="UP001516023">
    <property type="component" value="Unassembled WGS sequence"/>
</dbReference>
<proteinExistence type="predicted"/>
<dbReference type="AlphaFoldDB" id="A0ABD3NU18"/>
<comment type="caution">
    <text evidence="1">The sequence shown here is derived from an EMBL/GenBank/DDBJ whole genome shotgun (WGS) entry which is preliminary data.</text>
</comment>
<reference evidence="1 2" key="1">
    <citation type="journal article" date="2020" name="G3 (Bethesda)">
        <title>Improved Reference Genome for Cyclotella cryptica CCMP332, a Model for Cell Wall Morphogenesis, Salinity Adaptation, and Lipid Production in Diatoms (Bacillariophyta).</title>
        <authorList>
            <person name="Roberts W.R."/>
            <person name="Downey K.M."/>
            <person name="Ruck E.C."/>
            <person name="Traller J.C."/>
            <person name="Alverson A.J."/>
        </authorList>
    </citation>
    <scope>NUCLEOTIDE SEQUENCE [LARGE SCALE GENOMIC DNA]</scope>
    <source>
        <strain evidence="1 2">CCMP332</strain>
    </source>
</reference>
<name>A0ABD3NU18_9STRA</name>
<protein>
    <submittedName>
        <fullName evidence="1">Uncharacterized protein</fullName>
    </submittedName>
</protein>
<sequence>MRSSGARTTEASFLSGWECTLTFARRDSSNTSVTSLSTLFMIANGPKHPFLTPSFWRRSSSSARRRLTFPSSLRSDANSLVFTSVLDATVTRKSPCFLSLKKRFLVWHSLESVEEGVGEEFVHGGREGVRVGVVGEVEGGEAGEDGVAGIV</sequence>
<gene>
    <name evidence="1" type="ORF">HJC23_009199</name>
</gene>
<evidence type="ECO:0000313" key="2">
    <source>
        <dbReference type="Proteomes" id="UP001516023"/>
    </source>
</evidence>
<accession>A0ABD3NU18</accession>
<keyword evidence="2" id="KW-1185">Reference proteome</keyword>